<comment type="caution">
    <text evidence="11">The sequence shown here is derived from an EMBL/GenBank/DDBJ whole genome shotgun (WGS) entry which is preliminary data.</text>
</comment>
<dbReference type="EMBL" id="MHCX01000005">
    <property type="protein sequence ID" value="OGY30197.1"/>
    <property type="molecule type" value="Genomic_DNA"/>
</dbReference>
<evidence type="ECO:0000313" key="12">
    <source>
        <dbReference type="Proteomes" id="UP000177821"/>
    </source>
</evidence>
<comment type="catalytic activity">
    <reaction evidence="7 8">
        <text>an N-acyl-L-alpha-aminoacyl-tRNA + H2O = an N-acyl-L-amino acid + a tRNA + H(+)</text>
        <dbReference type="Rhea" id="RHEA:54448"/>
        <dbReference type="Rhea" id="RHEA-COMP:10123"/>
        <dbReference type="Rhea" id="RHEA-COMP:13883"/>
        <dbReference type="ChEBI" id="CHEBI:15377"/>
        <dbReference type="ChEBI" id="CHEBI:15378"/>
        <dbReference type="ChEBI" id="CHEBI:59874"/>
        <dbReference type="ChEBI" id="CHEBI:78442"/>
        <dbReference type="ChEBI" id="CHEBI:138191"/>
        <dbReference type="EC" id="3.1.1.29"/>
    </reaction>
</comment>
<evidence type="ECO:0000256" key="1">
    <source>
        <dbReference type="ARBA" id="ARBA00013260"/>
    </source>
</evidence>
<gene>
    <name evidence="7" type="primary">pth</name>
    <name evidence="11" type="ORF">A3J50_01965</name>
</gene>
<comment type="function">
    <text evidence="7">Hydrolyzes ribosome-free peptidyl-tRNAs (with 1 or more amino acids incorporated), which drop off the ribosome during protein synthesis, or as a result of ribosome stalling.</text>
</comment>
<evidence type="ECO:0000256" key="4">
    <source>
        <dbReference type="ARBA" id="ARBA00022884"/>
    </source>
</evidence>
<dbReference type="SUPFAM" id="SSF53178">
    <property type="entry name" value="Peptidyl-tRNA hydrolase-like"/>
    <property type="match status" value="1"/>
</dbReference>
<keyword evidence="2 7" id="KW-0820">tRNA-binding</keyword>
<evidence type="ECO:0000313" key="11">
    <source>
        <dbReference type="EMBL" id="OGY30197.1"/>
    </source>
</evidence>
<dbReference type="Gene3D" id="3.40.50.1470">
    <property type="entry name" value="Peptidyl-tRNA hydrolase"/>
    <property type="match status" value="1"/>
</dbReference>
<evidence type="ECO:0000256" key="7">
    <source>
        <dbReference type="HAMAP-Rule" id="MF_00083"/>
    </source>
</evidence>
<dbReference type="CDD" id="cd00462">
    <property type="entry name" value="PTH"/>
    <property type="match status" value="1"/>
</dbReference>
<feature type="region of interest" description="Disordered" evidence="10">
    <location>
        <begin position="35"/>
        <end position="54"/>
    </location>
</feature>
<evidence type="ECO:0000256" key="6">
    <source>
        <dbReference type="ARBA" id="ARBA00050038"/>
    </source>
</evidence>
<dbReference type="PANTHER" id="PTHR17224:SF1">
    <property type="entry name" value="PEPTIDYL-TRNA HYDROLASE"/>
    <property type="match status" value="1"/>
</dbReference>
<dbReference type="GO" id="GO:0006515">
    <property type="term" value="P:protein quality control for misfolded or incompletely synthesized proteins"/>
    <property type="evidence" value="ECO:0007669"/>
    <property type="project" value="UniProtKB-UniRule"/>
</dbReference>
<evidence type="ECO:0000256" key="5">
    <source>
        <dbReference type="ARBA" id="ARBA00038063"/>
    </source>
</evidence>
<evidence type="ECO:0000256" key="2">
    <source>
        <dbReference type="ARBA" id="ARBA00022555"/>
    </source>
</evidence>
<reference evidence="11 12" key="1">
    <citation type="journal article" date="2016" name="Nat. Commun.">
        <title>Thousands of microbial genomes shed light on interconnected biogeochemical processes in an aquifer system.</title>
        <authorList>
            <person name="Anantharaman K."/>
            <person name="Brown C.T."/>
            <person name="Hug L.A."/>
            <person name="Sharon I."/>
            <person name="Castelle C.J."/>
            <person name="Probst A.J."/>
            <person name="Thomas B.C."/>
            <person name="Singh A."/>
            <person name="Wilkins M.J."/>
            <person name="Karaoz U."/>
            <person name="Brodie E.L."/>
            <person name="Williams K.H."/>
            <person name="Hubbard S.S."/>
            <person name="Banfield J.F."/>
        </authorList>
    </citation>
    <scope>NUCLEOTIDE SEQUENCE [LARGE SCALE GENOMIC DNA]</scope>
</reference>
<feature type="binding site" evidence="7">
    <location>
        <position position="91"/>
    </location>
    <ligand>
        <name>tRNA</name>
        <dbReference type="ChEBI" id="CHEBI:17843"/>
    </ligand>
</feature>
<dbReference type="InterPro" id="IPR018171">
    <property type="entry name" value="Pept_tRNA_hydro_CS"/>
</dbReference>
<dbReference type="InterPro" id="IPR001328">
    <property type="entry name" value="Pept_tRNA_hydro"/>
</dbReference>
<evidence type="ECO:0000256" key="9">
    <source>
        <dbReference type="RuleBase" id="RU004320"/>
    </source>
</evidence>
<evidence type="ECO:0000256" key="10">
    <source>
        <dbReference type="SAM" id="MobiDB-lite"/>
    </source>
</evidence>
<accession>A0A1G1WSQ7</accession>
<feature type="binding site" evidence="7">
    <location>
        <position position="141"/>
    </location>
    <ligand>
        <name>tRNA</name>
        <dbReference type="ChEBI" id="CHEBI:17843"/>
    </ligand>
</feature>
<dbReference type="Pfam" id="PF01195">
    <property type="entry name" value="Pept_tRNA_hydro"/>
    <property type="match status" value="1"/>
</dbReference>
<name>A0A1G1WSQ7_9BACT</name>
<comment type="function">
    <text evidence="7">Catalyzes the release of premature peptidyl moieties from peptidyl-tRNA molecules trapped in stalled 50S ribosomal subunits, and thus maintains levels of free tRNAs and 50S ribosomes.</text>
</comment>
<dbReference type="PROSITE" id="PS01195">
    <property type="entry name" value="PEPT_TRNA_HYDROL_1"/>
    <property type="match status" value="1"/>
</dbReference>
<comment type="similarity">
    <text evidence="5 7 9">Belongs to the PTH family.</text>
</comment>
<keyword evidence="3 7" id="KW-0378">Hydrolase</keyword>
<organism evidence="11 12">
    <name type="scientific">Candidatus Woykebacteria bacterium RIFCSPHIGHO2_02_FULL_43_16b</name>
    <dbReference type="NCBI Taxonomy" id="1802601"/>
    <lineage>
        <taxon>Bacteria</taxon>
        <taxon>Candidatus Woykeibacteriota</taxon>
    </lineage>
</organism>
<dbReference type="AlphaFoldDB" id="A0A1G1WSQ7"/>
<evidence type="ECO:0000256" key="3">
    <source>
        <dbReference type="ARBA" id="ARBA00022801"/>
    </source>
</evidence>
<protein>
    <recommendedName>
        <fullName evidence="6 7">Peptidyl-tRNA hydrolase</fullName>
        <shortName evidence="7">Pth</shortName>
        <ecNumber evidence="1 7">3.1.1.29</ecNumber>
    </recommendedName>
</protein>
<evidence type="ECO:0000256" key="8">
    <source>
        <dbReference type="RuleBase" id="RU000673"/>
    </source>
</evidence>
<keyword evidence="7" id="KW-0963">Cytoplasm</keyword>
<dbReference type="GO" id="GO:0004045">
    <property type="term" value="F:peptidyl-tRNA hydrolase activity"/>
    <property type="evidence" value="ECO:0007669"/>
    <property type="project" value="UniProtKB-UniRule"/>
</dbReference>
<feature type="site" description="Discriminates between blocked and unblocked aminoacyl-tRNA" evidence="7">
    <location>
        <position position="9"/>
    </location>
</feature>
<comment type="subcellular location">
    <subcellularLocation>
        <location evidence="7">Cytoplasm</location>
    </subcellularLocation>
</comment>
<dbReference type="EC" id="3.1.1.29" evidence="1 7"/>
<keyword evidence="4 7" id="KW-0694">RNA-binding</keyword>
<dbReference type="GO" id="GO:0005737">
    <property type="term" value="C:cytoplasm"/>
    <property type="evidence" value="ECO:0007669"/>
    <property type="project" value="UniProtKB-SubCell"/>
</dbReference>
<sequence>MLLIVGLGNPGKEYEHTRHNMGFTLVDELDNQWKKSSEAGHDHEEGHTHAFELDRQTNKTVHAVEYELDLEDDEYEYHIHAGLMKPQTFMNRSGEVVKQVIKSLEGRGFEVAKHLLVIHDEMDLPFGDTKLSFGRGSAKHNGVQNIIDQLGTQEFHRLRIGIGRAPETESKDHVLSTFNPQEKKQLDSITNGSIDKISDWILGAVRAGARDTH</sequence>
<dbReference type="GO" id="GO:0072344">
    <property type="term" value="P:rescue of stalled ribosome"/>
    <property type="evidence" value="ECO:0007669"/>
    <property type="project" value="UniProtKB-UniRule"/>
</dbReference>
<feature type="binding site" evidence="7">
    <location>
        <position position="14"/>
    </location>
    <ligand>
        <name>tRNA</name>
        <dbReference type="ChEBI" id="CHEBI:17843"/>
    </ligand>
</feature>
<proteinExistence type="inferred from homology"/>
<dbReference type="PANTHER" id="PTHR17224">
    <property type="entry name" value="PEPTIDYL-TRNA HYDROLASE"/>
    <property type="match status" value="1"/>
</dbReference>
<dbReference type="NCBIfam" id="TIGR00447">
    <property type="entry name" value="pth"/>
    <property type="match status" value="1"/>
</dbReference>
<dbReference type="GO" id="GO:0000049">
    <property type="term" value="F:tRNA binding"/>
    <property type="evidence" value="ECO:0007669"/>
    <property type="project" value="UniProtKB-UniRule"/>
</dbReference>
<dbReference type="Proteomes" id="UP000177821">
    <property type="component" value="Unassembled WGS sequence"/>
</dbReference>
<comment type="subunit">
    <text evidence="7">Monomer.</text>
</comment>
<feature type="site" description="Stabilizes the basic form of H active site to accept a proton" evidence="7">
    <location>
        <position position="120"/>
    </location>
</feature>
<dbReference type="InterPro" id="IPR036416">
    <property type="entry name" value="Pept_tRNA_hydro_sf"/>
</dbReference>
<feature type="active site" description="Proton acceptor" evidence="7">
    <location>
        <position position="19"/>
    </location>
</feature>
<feature type="binding site" evidence="7">
    <location>
        <position position="89"/>
    </location>
    <ligand>
        <name>tRNA</name>
        <dbReference type="ChEBI" id="CHEBI:17843"/>
    </ligand>
</feature>
<dbReference type="HAMAP" id="MF_00083">
    <property type="entry name" value="Pept_tRNA_hydro_bact"/>
    <property type="match status" value="1"/>
</dbReference>